<dbReference type="InterPro" id="IPR002931">
    <property type="entry name" value="Transglutaminase-like"/>
</dbReference>
<dbReference type="Proteomes" id="UP000634004">
    <property type="component" value="Unassembled WGS sequence"/>
</dbReference>
<dbReference type="SUPFAM" id="SSF56235">
    <property type="entry name" value="N-terminal nucleophile aminohydrolases (Ntn hydrolases)"/>
    <property type="match status" value="1"/>
</dbReference>
<dbReference type="InterPro" id="IPR038765">
    <property type="entry name" value="Papain-like_cys_pep_sf"/>
</dbReference>
<dbReference type="PANTHER" id="PTHR33490">
    <property type="entry name" value="BLR5614 PROTEIN-RELATED"/>
    <property type="match status" value="1"/>
</dbReference>
<dbReference type="InterPro" id="IPR013589">
    <property type="entry name" value="Bac_transglu_N"/>
</dbReference>
<dbReference type="Pfam" id="PF08379">
    <property type="entry name" value="Bact_transglu_N"/>
    <property type="match status" value="1"/>
</dbReference>
<reference evidence="3" key="1">
    <citation type="journal article" date="2014" name="Int. J. Syst. Evol. Microbiol.">
        <title>Complete genome sequence of Corynebacterium casei LMG S-19264T (=DSM 44701T), isolated from a smear-ripened cheese.</title>
        <authorList>
            <consortium name="US DOE Joint Genome Institute (JGI-PGF)"/>
            <person name="Walter F."/>
            <person name="Albersmeier A."/>
            <person name="Kalinowski J."/>
            <person name="Ruckert C."/>
        </authorList>
    </citation>
    <scope>NUCLEOTIDE SEQUENCE</scope>
    <source>
        <strain evidence="3">KCTC 32513</strain>
    </source>
</reference>
<protein>
    <recommendedName>
        <fullName evidence="2">Transglutaminase-like domain-containing protein</fullName>
    </recommendedName>
</protein>
<comment type="caution">
    <text evidence="3">The sequence shown here is derived from an EMBL/GenBank/DDBJ whole genome shotgun (WGS) entry which is preliminary data.</text>
</comment>
<evidence type="ECO:0000313" key="4">
    <source>
        <dbReference type="Proteomes" id="UP000634004"/>
    </source>
</evidence>
<evidence type="ECO:0000313" key="3">
    <source>
        <dbReference type="EMBL" id="GHA97813.1"/>
    </source>
</evidence>
<accession>A0A8J3CRU8</accession>
<keyword evidence="4" id="KW-1185">Reference proteome</keyword>
<dbReference type="Gene3D" id="3.10.620.30">
    <property type="match status" value="1"/>
</dbReference>
<dbReference type="InterPro" id="IPR026869">
    <property type="entry name" value="EgtC-like"/>
</dbReference>
<dbReference type="Pfam" id="PF01841">
    <property type="entry name" value="Transglut_core"/>
    <property type="match status" value="1"/>
</dbReference>
<dbReference type="SMART" id="SM00460">
    <property type="entry name" value="TGc"/>
    <property type="match status" value="1"/>
</dbReference>
<dbReference type="InterPro" id="IPR029055">
    <property type="entry name" value="Ntn_hydrolases_N"/>
</dbReference>
<reference evidence="3" key="2">
    <citation type="submission" date="2020-09" db="EMBL/GenBank/DDBJ databases">
        <authorList>
            <person name="Sun Q."/>
            <person name="Kim S."/>
        </authorList>
    </citation>
    <scope>NUCLEOTIDE SEQUENCE</scope>
    <source>
        <strain evidence="3">KCTC 32513</strain>
    </source>
</reference>
<organism evidence="3 4">
    <name type="scientific">Algimonas arctica</name>
    <dbReference type="NCBI Taxonomy" id="1479486"/>
    <lineage>
        <taxon>Bacteria</taxon>
        <taxon>Pseudomonadati</taxon>
        <taxon>Pseudomonadota</taxon>
        <taxon>Alphaproteobacteria</taxon>
        <taxon>Maricaulales</taxon>
        <taxon>Robiginitomaculaceae</taxon>
        <taxon>Algimonas</taxon>
    </lineage>
</organism>
<dbReference type="AlphaFoldDB" id="A0A8J3CRU8"/>
<dbReference type="SUPFAM" id="SSF54001">
    <property type="entry name" value="Cysteine proteinases"/>
    <property type="match status" value="1"/>
</dbReference>
<proteinExistence type="predicted"/>
<evidence type="ECO:0000259" key="2">
    <source>
        <dbReference type="SMART" id="SM00460"/>
    </source>
</evidence>
<dbReference type="Pfam" id="PF13230">
    <property type="entry name" value="GATase_4"/>
    <property type="match status" value="1"/>
</dbReference>
<dbReference type="Gene3D" id="3.60.20.10">
    <property type="entry name" value="Glutamine Phosphoribosylpyrophosphate, subunit 1, domain 1"/>
    <property type="match status" value="1"/>
</dbReference>
<feature type="domain" description="Transglutaminase-like" evidence="2">
    <location>
        <begin position="526"/>
        <end position="594"/>
    </location>
</feature>
<dbReference type="PANTHER" id="PTHR33490:SF7">
    <property type="entry name" value="BLR2979 PROTEIN"/>
    <property type="match status" value="1"/>
</dbReference>
<keyword evidence="1" id="KW-0315">Glutamine amidotransferase</keyword>
<name>A0A8J3CRU8_9PROT</name>
<evidence type="ECO:0000256" key="1">
    <source>
        <dbReference type="ARBA" id="ARBA00022962"/>
    </source>
</evidence>
<dbReference type="EMBL" id="BMZH01000008">
    <property type="protein sequence ID" value="GHA97813.1"/>
    <property type="molecule type" value="Genomic_DNA"/>
</dbReference>
<gene>
    <name evidence="3" type="ORF">GCM10009069_21000</name>
</gene>
<sequence length="641" mass="71969">MHLPNMSSLSQESSQLFKIPDLTSDILLLNFDAPSSPSIDINLSSSPVGSHSLGWGLGWYPGNQSSSMVIKDPAARSTQVFTDSLTDWSNFRSNIFFCKIRGAESDYNQSETQPFSRSFAGADWLFMHNGDLDKQALTKVYQGDSRLLEPIGTTDSELAFCNLLARMEKHGARSLSDVDPVEILSWFQRFDQFGSADMYLSDGQTICCFQGTQSPKPLRYARLLPPNNLQSLSSGTVNVVVDNAHDTFRTALVVTSAQFSHGQWTTMQPGQMIMANRGKIIWNSANNEPKWTPLPKIISAPDEPYLSRVLHPSRAPQVQMSPSASTGSSLVQDFVTTPRTITQSMGGRSLSCRTFDVTHSTHYEYREPVEHSTHLFRLMPTHDLVQEVLHSKLSLTAGAEEIQFEDVFGNQSVHCEIAMPYKSLTVTATSRVKLFQTPPDDHGVLLRQTSIPLIWMPWQRQMMLPYLLPPELPESQLRELTNYAMSFVERNDYNLLRTIEDINTSIYNDFEYVSGSTKNSTTPFDVYASRKGVCQDFANLFICLARLLSLPARYRMGYIYTGANYENKIQSEASHAWAEVYLPYVGWRGFDPTNGCRANQDHVRVACGRNYIDATPTSGTIYKGGGFETLRVDVKMTEVLE</sequence>